<proteinExistence type="predicted"/>
<keyword evidence="1" id="KW-0677">Repeat</keyword>
<evidence type="ECO:0000256" key="1">
    <source>
        <dbReference type="PROSITE-ProRule" id="PRU01251"/>
    </source>
</evidence>
<accession>A0A2S6GH52</accession>
<dbReference type="Pfam" id="PF02861">
    <property type="entry name" value="Clp_N"/>
    <property type="match status" value="2"/>
</dbReference>
<organism evidence="3 4">
    <name type="scientific">Actinokineospora auranticolor</name>
    <dbReference type="NCBI Taxonomy" id="155976"/>
    <lineage>
        <taxon>Bacteria</taxon>
        <taxon>Bacillati</taxon>
        <taxon>Actinomycetota</taxon>
        <taxon>Actinomycetes</taxon>
        <taxon>Pseudonocardiales</taxon>
        <taxon>Pseudonocardiaceae</taxon>
        <taxon>Actinokineospora</taxon>
    </lineage>
</organism>
<dbReference type="InterPro" id="IPR004176">
    <property type="entry name" value="Clp_R_N"/>
</dbReference>
<dbReference type="RefSeq" id="WP_104481901.1">
    <property type="nucleotide sequence ID" value="NZ_CP154825.1"/>
</dbReference>
<dbReference type="OrthoDB" id="3628183at2"/>
<keyword evidence="4" id="KW-1185">Reference proteome</keyword>
<reference evidence="3 4" key="1">
    <citation type="submission" date="2018-02" db="EMBL/GenBank/DDBJ databases">
        <title>Genomic Encyclopedia of Archaeal and Bacterial Type Strains, Phase II (KMG-II): from individual species to whole genera.</title>
        <authorList>
            <person name="Goeker M."/>
        </authorList>
    </citation>
    <scope>NUCLEOTIDE SEQUENCE [LARGE SCALE GENOMIC DNA]</scope>
    <source>
        <strain evidence="3 4">YU 961-1</strain>
    </source>
</reference>
<evidence type="ECO:0000313" key="3">
    <source>
        <dbReference type="EMBL" id="PPK64530.1"/>
    </source>
</evidence>
<evidence type="ECO:0000259" key="2">
    <source>
        <dbReference type="PROSITE" id="PS51903"/>
    </source>
</evidence>
<dbReference type="AlphaFoldDB" id="A0A2S6GH52"/>
<feature type="domain" description="Clp R" evidence="2">
    <location>
        <begin position="2"/>
        <end position="182"/>
    </location>
</feature>
<evidence type="ECO:0000313" key="4">
    <source>
        <dbReference type="Proteomes" id="UP000239203"/>
    </source>
</evidence>
<dbReference type="SUPFAM" id="SSF81923">
    <property type="entry name" value="Double Clp-N motif"/>
    <property type="match status" value="2"/>
</dbReference>
<name>A0A2S6GH52_9PSEU</name>
<dbReference type="EMBL" id="PTIX01000019">
    <property type="protein sequence ID" value="PPK64530.1"/>
    <property type="molecule type" value="Genomic_DNA"/>
</dbReference>
<sequence length="182" mass="19230">MFERFTKQARVAVRDGVHIAEQDHAARIEPEHLLLGMLRQDGTPATAALAHHAVTTAAARDAIAAVRRRGGLNDADAAALSEFGIDVDAIVTAVEQAHGPGALGNEPKRPRTTRPRWRVPISSDSKRVLSTSLREALDLGDRSIGDHHLLLAILTVGGVAADALASLGVTHHGVRTYLAAAS</sequence>
<dbReference type="Proteomes" id="UP000239203">
    <property type="component" value="Unassembled WGS sequence"/>
</dbReference>
<dbReference type="InterPro" id="IPR036628">
    <property type="entry name" value="Clp_N_dom_sf"/>
</dbReference>
<dbReference type="Gene3D" id="1.10.1780.10">
    <property type="entry name" value="Clp, N-terminal domain"/>
    <property type="match status" value="2"/>
</dbReference>
<gene>
    <name evidence="3" type="ORF">CLV40_11997</name>
</gene>
<comment type="caution">
    <text evidence="3">The sequence shown here is derived from an EMBL/GenBank/DDBJ whole genome shotgun (WGS) entry which is preliminary data.</text>
</comment>
<protein>
    <submittedName>
        <fullName evidence="3">ClpA/ClpB-like protein</fullName>
    </submittedName>
</protein>
<dbReference type="PROSITE" id="PS51903">
    <property type="entry name" value="CLP_R"/>
    <property type="match status" value="1"/>
</dbReference>